<comment type="cofactor">
    <cofactor evidence="7">
        <name>FMN</name>
        <dbReference type="ChEBI" id="CHEBI:58210"/>
    </cofactor>
    <text evidence="7">Binds 1 FMN per subunit.</text>
</comment>
<feature type="transmembrane region" description="Helical" evidence="7">
    <location>
        <begin position="12"/>
        <end position="33"/>
    </location>
</feature>
<sequence length="216" mass="24190">MAARQWQAPAGRALKPLLFVLCLLPMLYLAWGAATDGLGANPAERLIRDSGDWTLRLLCATLAVTPLRRLLAWPALARLRRMLGLFTFSYACLHLSCYAVLDMGLDVPAIVGDVLQRPFILVGMVAYALLLLLWLTSFATVIRRLGGRTWQTLHRSIYLVALLAMVHFFLMRAGKRDFAEVFAYGVLLAALLGARLPWWRRARWSAARRPGSLSQK</sequence>
<keyword evidence="7" id="KW-0288">FMN</keyword>
<dbReference type="GO" id="GO:0016679">
    <property type="term" value="F:oxidoreductase activity, acting on diphenols and related substances as donors"/>
    <property type="evidence" value="ECO:0007669"/>
    <property type="project" value="TreeGrafter"/>
</dbReference>
<keyword evidence="7" id="KW-0249">Electron transport</keyword>
<comment type="subcellular location">
    <subcellularLocation>
        <location evidence="7">Cell membrane</location>
        <topology evidence="7">Multi-pass membrane protein</topology>
    </subcellularLocation>
    <subcellularLocation>
        <location evidence="1">Membrane</location>
        <topology evidence="1">Multi-pass membrane protein</topology>
    </subcellularLocation>
</comment>
<evidence type="ECO:0000313" key="10">
    <source>
        <dbReference type="Proteomes" id="UP000321199"/>
    </source>
</evidence>
<comment type="subunit">
    <text evidence="7">Heterodimer of a catalytic subunit (MsrP) and a heme-binding subunit (MsrQ).</text>
</comment>
<dbReference type="AlphaFoldDB" id="A0A5B8RX62"/>
<comment type="function">
    <text evidence="7">Part of the MsrPQ system that repairs oxidized periplasmic proteins containing methionine sulfoxide residues (Met-O), using respiratory chain electrons. Thus protects these proteins from oxidative-stress damage caused by reactive species of oxygen and chlorine generated by the host defense mechanisms. MsrPQ is essential for the maintenance of envelope integrity under bleach stress, rescuing a wide series of structurally unrelated periplasmic proteins from methionine oxidation. MsrQ provides electrons for reduction to the reductase catalytic subunit MsrP, using the quinone pool of the respiratory chain.</text>
</comment>
<dbReference type="InterPro" id="IPR022837">
    <property type="entry name" value="MsrQ-like"/>
</dbReference>
<dbReference type="Pfam" id="PF01794">
    <property type="entry name" value="Ferric_reduct"/>
    <property type="match status" value="1"/>
</dbReference>
<keyword evidence="7" id="KW-0285">Flavoprotein</keyword>
<name>A0A5B8RX62_9BURK</name>
<evidence type="ECO:0000256" key="5">
    <source>
        <dbReference type="ARBA" id="ARBA00023004"/>
    </source>
</evidence>
<dbReference type="HAMAP" id="MF_01207">
    <property type="entry name" value="MsrQ"/>
    <property type="match status" value="1"/>
</dbReference>
<accession>A0A5B8RX62</accession>
<keyword evidence="10" id="KW-1185">Reference proteome</keyword>
<dbReference type="GO" id="GO:0030091">
    <property type="term" value="P:protein repair"/>
    <property type="evidence" value="ECO:0007669"/>
    <property type="project" value="UniProtKB-UniRule"/>
</dbReference>
<dbReference type="GO" id="GO:0005886">
    <property type="term" value="C:plasma membrane"/>
    <property type="evidence" value="ECO:0007669"/>
    <property type="project" value="UniProtKB-SubCell"/>
</dbReference>
<evidence type="ECO:0000313" key="9">
    <source>
        <dbReference type="EMBL" id="QEA13673.1"/>
    </source>
</evidence>
<keyword evidence="7" id="KW-1003">Cell membrane</keyword>
<keyword evidence="2 7" id="KW-0813">Transport</keyword>
<dbReference type="InterPro" id="IPR013130">
    <property type="entry name" value="Fe3_Rdtase_TM_dom"/>
</dbReference>
<evidence type="ECO:0000259" key="8">
    <source>
        <dbReference type="Pfam" id="PF01794"/>
    </source>
</evidence>
<feature type="transmembrane region" description="Helical" evidence="7">
    <location>
        <begin position="53"/>
        <end position="71"/>
    </location>
</feature>
<dbReference type="PANTHER" id="PTHR36964">
    <property type="entry name" value="PROTEIN-METHIONINE-SULFOXIDE REDUCTASE HEME-BINDING SUBUNIT MSRQ"/>
    <property type="match status" value="1"/>
</dbReference>
<dbReference type="PANTHER" id="PTHR36964:SF1">
    <property type="entry name" value="PROTEIN-METHIONINE-SULFOXIDE REDUCTASE HEME-BINDING SUBUNIT MSRQ"/>
    <property type="match status" value="1"/>
</dbReference>
<dbReference type="GO" id="GO:0020037">
    <property type="term" value="F:heme binding"/>
    <property type="evidence" value="ECO:0007669"/>
    <property type="project" value="UniProtKB-UniRule"/>
</dbReference>
<dbReference type="RefSeq" id="WP_146913263.1">
    <property type="nucleotide sequence ID" value="NZ_CP042344.1"/>
</dbReference>
<keyword evidence="4 7" id="KW-1133">Transmembrane helix</keyword>
<proteinExistence type="inferred from homology"/>
<feature type="transmembrane region" description="Helical" evidence="7">
    <location>
        <begin position="121"/>
        <end position="145"/>
    </location>
</feature>
<feature type="transmembrane region" description="Helical" evidence="7">
    <location>
        <begin position="83"/>
        <end position="101"/>
    </location>
</feature>
<feature type="domain" description="Ferric oxidoreductase" evidence="8">
    <location>
        <begin position="53"/>
        <end position="164"/>
    </location>
</feature>
<comment type="similarity">
    <text evidence="7">Belongs to the MsrQ family.</text>
</comment>
<feature type="transmembrane region" description="Helical" evidence="7">
    <location>
        <begin position="181"/>
        <end position="199"/>
    </location>
</feature>
<reference evidence="9 10" key="1">
    <citation type="submission" date="2019-07" db="EMBL/GenBank/DDBJ databases">
        <title>Complete genome sequence of Comamonas sp. NLF 7-7 isolated from livestock.</title>
        <authorList>
            <person name="Kim D.H."/>
            <person name="Kim J.G."/>
        </authorList>
    </citation>
    <scope>NUCLEOTIDE SEQUENCE [LARGE SCALE GENOMIC DNA]</scope>
    <source>
        <strain evidence="9 10">NLF 7-7</strain>
    </source>
</reference>
<keyword evidence="7" id="KW-0479">Metal-binding</keyword>
<dbReference type="GO" id="GO:0009055">
    <property type="term" value="F:electron transfer activity"/>
    <property type="evidence" value="ECO:0007669"/>
    <property type="project" value="UniProtKB-UniRule"/>
</dbReference>
<dbReference type="EMBL" id="CP042344">
    <property type="protein sequence ID" value="QEA13673.1"/>
    <property type="molecule type" value="Genomic_DNA"/>
</dbReference>
<keyword evidence="6 7" id="KW-0472">Membrane</keyword>
<protein>
    <recommendedName>
        <fullName evidence="7">Protein-methionine-sulfoxide reductase heme-binding subunit MsrQ</fullName>
    </recommendedName>
    <alternativeName>
        <fullName evidence="7">Flavocytochrome MsrQ</fullName>
    </alternativeName>
</protein>
<feature type="transmembrane region" description="Helical" evidence="7">
    <location>
        <begin position="157"/>
        <end position="175"/>
    </location>
</feature>
<evidence type="ECO:0000256" key="2">
    <source>
        <dbReference type="ARBA" id="ARBA00022448"/>
    </source>
</evidence>
<evidence type="ECO:0000256" key="1">
    <source>
        <dbReference type="ARBA" id="ARBA00004141"/>
    </source>
</evidence>
<comment type="cofactor">
    <cofactor evidence="7">
        <name>heme b</name>
        <dbReference type="ChEBI" id="CHEBI:60344"/>
    </cofactor>
    <text evidence="7">Binds 1 heme b (iron(II)-protoporphyrin IX) group per subunit.</text>
</comment>
<dbReference type="OrthoDB" id="9788328at2"/>
<evidence type="ECO:0000256" key="7">
    <source>
        <dbReference type="HAMAP-Rule" id="MF_01207"/>
    </source>
</evidence>
<evidence type="ECO:0000256" key="6">
    <source>
        <dbReference type="ARBA" id="ARBA00023136"/>
    </source>
</evidence>
<organism evidence="9 10">
    <name type="scientific">Comamonas flocculans</name>
    <dbReference type="NCBI Taxonomy" id="2597701"/>
    <lineage>
        <taxon>Bacteria</taxon>
        <taxon>Pseudomonadati</taxon>
        <taxon>Pseudomonadota</taxon>
        <taxon>Betaproteobacteria</taxon>
        <taxon>Burkholderiales</taxon>
        <taxon>Comamonadaceae</taxon>
        <taxon>Comamonas</taxon>
    </lineage>
</organism>
<keyword evidence="3 7" id="KW-0812">Transmembrane</keyword>
<dbReference type="Proteomes" id="UP000321199">
    <property type="component" value="Chromosome"/>
</dbReference>
<evidence type="ECO:0000256" key="4">
    <source>
        <dbReference type="ARBA" id="ARBA00022989"/>
    </source>
</evidence>
<dbReference type="GO" id="GO:0010181">
    <property type="term" value="F:FMN binding"/>
    <property type="evidence" value="ECO:0007669"/>
    <property type="project" value="UniProtKB-UniRule"/>
</dbReference>
<keyword evidence="7" id="KW-0349">Heme</keyword>
<dbReference type="GO" id="GO:0046872">
    <property type="term" value="F:metal ion binding"/>
    <property type="evidence" value="ECO:0007669"/>
    <property type="project" value="UniProtKB-KW"/>
</dbReference>
<evidence type="ECO:0000256" key="3">
    <source>
        <dbReference type="ARBA" id="ARBA00022692"/>
    </source>
</evidence>
<keyword evidence="5 7" id="KW-0408">Iron</keyword>
<dbReference type="KEGG" id="cof:FOZ74_11900"/>
<gene>
    <name evidence="7" type="primary">msrQ</name>
    <name evidence="9" type="ORF">FOZ74_11900</name>
</gene>